<accession>A0A0L6UXV4</accession>
<keyword evidence="2" id="KW-1185">Reference proteome</keyword>
<name>A0A0L6UXV4_9BASI</name>
<proteinExistence type="predicted"/>
<organism evidence="1 2">
    <name type="scientific">Puccinia sorghi</name>
    <dbReference type="NCBI Taxonomy" id="27349"/>
    <lineage>
        <taxon>Eukaryota</taxon>
        <taxon>Fungi</taxon>
        <taxon>Dikarya</taxon>
        <taxon>Basidiomycota</taxon>
        <taxon>Pucciniomycotina</taxon>
        <taxon>Pucciniomycetes</taxon>
        <taxon>Pucciniales</taxon>
        <taxon>Pucciniaceae</taxon>
        <taxon>Puccinia</taxon>
    </lineage>
</organism>
<dbReference type="VEuPathDB" id="FungiDB:VP01_3355g2"/>
<dbReference type="PANTHER" id="PTHR47501:SF5">
    <property type="entry name" value="HAT C-TERMINAL DIMERISATION DOMAIN-CONTAINING PROTEIN"/>
    <property type="match status" value="1"/>
</dbReference>
<dbReference type="Proteomes" id="UP000037035">
    <property type="component" value="Unassembled WGS sequence"/>
</dbReference>
<dbReference type="PANTHER" id="PTHR47501">
    <property type="entry name" value="TRANSPOSASE-RELATED"/>
    <property type="match status" value="1"/>
</dbReference>
<protein>
    <submittedName>
        <fullName evidence="1">Uncharacterized protein</fullName>
    </submittedName>
</protein>
<dbReference type="AlphaFoldDB" id="A0A0L6UXV4"/>
<gene>
    <name evidence="1" type="ORF">VP01_3355g2</name>
</gene>
<reference evidence="1 2" key="1">
    <citation type="submission" date="2015-08" db="EMBL/GenBank/DDBJ databases">
        <title>Next Generation Sequencing and Analysis of the Genome of Puccinia sorghi L Schw, the Causal Agent of Maize Common Rust.</title>
        <authorList>
            <person name="Rochi L."/>
            <person name="Burguener G."/>
            <person name="Darino M."/>
            <person name="Turjanski A."/>
            <person name="Kreff E."/>
            <person name="Dieguez M.J."/>
            <person name="Sacco F."/>
        </authorList>
    </citation>
    <scope>NUCLEOTIDE SEQUENCE [LARGE SCALE GENOMIC DNA]</scope>
    <source>
        <strain evidence="1 2">RO10H11247</strain>
    </source>
</reference>
<sequence length="210" mass="24614">MPKSNIKLKGGSQSLMMSRISFLKNIFARGIRKSMYLEAVCQILRLIEMALFKLEEYQMAAHNFIEPLTRVPNFLKILFTSTKQKHLTIKLSVAYYLCDFYLQQSHQSVLKTHIFKKLFTSVNLDQSSSFIHDMWTKKGNHFCFIGASVSFIDNNWNYVFQHLSLKLVARNQKVKNLRAEYLITQTGSDTLTEKDQRQDLRSEENKEEEK</sequence>
<evidence type="ECO:0000313" key="1">
    <source>
        <dbReference type="EMBL" id="KNZ53067.1"/>
    </source>
</evidence>
<comment type="caution">
    <text evidence="1">The sequence shown here is derived from an EMBL/GenBank/DDBJ whole genome shotgun (WGS) entry which is preliminary data.</text>
</comment>
<dbReference type="EMBL" id="LAVV01008341">
    <property type="protein sequence ID" value="KNZ53067.1"/>
    <property type="molecule type" value="Genomic_DNA"/>
</dbReference>
<evidence type="ECO:0000313" key="2">
    <source>
        <dbReference type="Proteomes" id="UP000037035"/>
    </source>
</evidence>